<reference evidence="1" key="1">
    <citation type="submission" date="2020-03" db="EMBL/GenBank/DDBJ databases">
        <title>The deep terrestrial virosphere.</title>
        <authorList>
            <person name="Holmfeldt K."/>
            <person name="Nilsson E."/>
            <person name="Simone D."/>
            <person name="Lopez-Fernandez M."/>
            <person name="Wu X."/>
            <person name="de Brujin I."/>
            <person name="Lundin D."/>
            <person name="Andersson A."/>
            <person name="Bertilsson S."/>
            <person name="Dopson M."/>
        </authorList>
    </citation>
    <scope>NUCLEOTIDE SEQUENCE</scope>
    <source>
        <strain evidence="2">MM415B00465</strain>
        <strain evidence="1">TM448A01404</strain>
        <strain evidence="3">TM448B01083</strain>
    </source>
</reference>
<organism evidence="1">
    <name type="scientific">viral metagenome</name>
    <dbReference type="NCBI Taxonomy" id="1070528"/>
    <lineage>
        <taxon>unclassified sequences</taxon>
        <taxon>metagenomes</taxon>
        <taxon>organismal metagenomes</taxon>
    </lineage>
</organism>
<proteinExistence type="predicted"/>
<dbReference type="EMBL" id="MT141526">
    <property type="protein sequence ID" value="QJA64799.1"/>
    <property type="molecule type" value="Genomic_DNA"/>
</dbReference>
<accession>A0A6H1ZPQ6</accession>
<protein>
    <submittedName>
        <fullName evidence="1">Uncharacterized protein</fullName>
    </submittedName>
</protein>
<evidence type="ECO:0000313" key="2">
    <source>
        <dbReference type="EMBL" id="QJA64799.1"/>
    </source>
</evidence>
<name>A0A6H1ZPQ6_9ZZZZ</name>
<sequence length="107" mass="11231">MQKAPFDDLGIPSPAGIETMDPGAWRSFVLGVIRQGLVAITALERTAQMQQSTITALLDGIKANTQTIKDVQKANEASTQVKIALIGTSGTTIVAVTALVLKALNLL</sequence>
<evidence type="ECO:0000313" key="3">
    <source>
        <dbReference type="EMBL" id="QJH97772.1"/>
    </source>
</evidence>
<dbReference type="AlphaFoldDB" id="A0A6H1ZPQ6"/>
<gene>
    <name evidence="2" type="ORF">MM415B00465_0033</name>
    <name evidence="1" type="ORF">TM448A01404_0008</name>
    <name evidence="3" type="ORF">TM448B01083_0008</name>
</gene>
<dbReference type="EMBL" id="MT144142">
    <property type="protein sequence ID" value="QJA49554.1"/>
    <property type="molecule type" value="Genomic_DNA"/>
</dbReference>
<evidence type="ECO:0000313" key="1">
    <source>
        <dbReference type="EMBL" id="QJA49554.1"/>
    </source>
</evidence>
<dbReference type="EMBL" id="MT144701">
    <property type="protein sequence ID" value="QJH97772.1"/>
    <property type="molecule type" value="Genomic_DNA"/>
</dbReference>